<reference evidence="2" key="1">
    <citation type="submission" date="2022-11" db="EMBL/GenBank/DDBJ databases">
        <authorList>
            <person name="Petersen C."/>
        </authorList>
    </citation>
    <scope>NUCLEOTIDE SEQUENCE</scope>
    <source>
        <strain evidence="2">IBT 30069</strain>
    </source>
</reference>
<evidence type="ECO:0000313" key="3">
    <source>
        <dbReference type="Proteomes" id="UP001149165"/>
    </source>
</evidence>
<accession>A0A9W9FWL9</accession>
<name>A0A9W9FWL9_9EURO</name>
<feature type="region of interest" description="Disordered" evidence="1">
    <location>
        <begin position="1"/>
        <end position="65"/>
    </location>
</feature>
<protein>
    <submittedName>
        <fullName evidence="2">Uncharacterized protein</fullName>
    </submittedName>
</protein>
<organism evidence="2 3">
    <name type="scientific">Penicillium angulare</name>
    <dbReference type="NCBI Taxonomy" id="116970"/>
    <lineage>
        <taxon>Eukaryota</taxon>
        <taxon>Fungi</taxon>
        <taxon>Dikarya</taxon>
        <taxon>Ascomycota</taxon>
        <taxon>Pezizomycotina</taxon>
        <taxon>Eurotiomycetes</taxon>
        <taxon>Eurotiomycetidae</taxon>
        <taxon>Eurotiales</taxon>
        <taxon>Aspergillaceae</taxon>
        <taxon>Penicillium</taxon>
    </lineage>
</organism>
<keyword evidence="3" id="KW-1185">Reference proteome</keyword>
<dbReference type="EMBL" id="JAPQKH010000003">
    <property type="protein sequence ID" value="KAJ5107781.1"/>
    <property type="molecule type" value="Genomic_DNA"/>
</dbReference>
<reference evidence="2" key="2">
    <citation type="journal article" date="2023" name="IMA Fungus">
        <title>Comparative genomic study of the Penicillium genus elucidates a diverse pangenome and 15 lateral gene transfer events.</title>
        <authorList>
            <person name="Petersen C."/>
            <person name="Sorensen T."/>
            <person name="Nielsen M.R."/>
            <person name="Sondergaard T.E."/>
            <person name="Sorensen J.L."/>
            <person name="Fitzpatrick D.A."/>
            <person name="Frisvad J.C."/>
            <person name="Nielsen K.L."/>
        </authorList>
    </citation>
    <scope>NUCLEOTIDE SEQUENCE</scope>
    <source>
        <strain evidence="2">IBT 30069</strain>
    </source>
</reference>
<feature type="compositionally biased region" description="Basic and acidic residues" evidence="1">
    <location>
        <begin position="1"/>
        <end position="20"/>
    </location>
</feature>
<evidence type="ECO:0000313" key="2">
    <source>
        <dbReference type="EMBL" id="KAJ5107781.1"/>
    </source>
</evidence>
<sequence length="65" mass="6971">MKDKEGEREEGGGRREEGRESAWAGESGGRKFKIKEGDEGKREAGETGETGEAHTYAGESAITVV</sequence>
<comment type="caution">
    <text evidence="2">The sequence shown here is derived from an EMBL/GenBank/DDBJ whole genome shotgun (WGS) entry which is preliminary data.</text>
</comment>
<proteinExistence type="predicted"/>
<evidence type="ECO:0000256" key="1">
    <source>
        <dbReference type="SAM" id="MobiDB-lite"/>
    </source>
</evidence>
<dbReference type="AlphaFoldDB" id="A0A9W9FWL9"/>
<feature type="compositionally biased region" description="Basic and acidic residues" evidence="1">
    <location>
        <begin position="34"/>
        <end position="45"/>
    </location>
</feature>
<dbReference type="Proteomes" id="UP001149165">
    <property type="component" value="Unassembled WGS sequence"/>
</dbReference>
<gene>
    <name evidence="2" type="ORF">N7456_004456</name>
</gene>